<protein>
    <submittedName>
        <fullName evidence="1">Uncharacterized protein</fullName>
    </submittedName>
</protein>
<keyword evidence="2" id="KW-1185">Reference proteome</keyword>
<dbReference type="GeneID" id="60325405"/>
<organism evidence="1 2">
    <name type="scientific">Mycobacterium phage SirPhilip</name>
    <dbReference type="NCBI Taxonomy" id="2015824"/>
    <lineage>
        <taxon>Viruses</taxon>
        <taxon>Duplodnaviria</taxon>
        <taxon>Heunggongvirae</taxon>
        <taxon>Uroviricota</taxon>
        <taxon>Caudoviricetes</taxon>
        <taxon>Weiservirinae</taxon>
        <taxon>Anayavirus</taxon>
        <taxon>Anayavirus sirphilip</taxon>
    </lineage>
</organism>
<dbReference type="KEGG" id="vg:60325405"/>
<dbReference type="EMBL" id="MF324911">
    <property type="protein sequence ID" value="ASR85240.1"/>
    <property type="molecule type" value="Genomic_DNA"/>
</dbReference>
<gene>
    <name evidence="1" type="primary">38</name>
    <name evidence="1" type="ORF">SEA_SIRPHILIP_38</name>
</gene>
<name>A0A222ZMJ2_9CAUD</name>
<evidence type="ECO:0000313" key="1">
    <source>
        <dbReference type="EMBL" id="ASR85240.1"/>
    </source>
</evidence>
<dbReference type="Proteomes" id="UP000224266">
    <property type="component" value="Segment"/>
</dbReference>
<sequence>MIVTKRAGELAVGDLLVNNRVGSPYGGRGFTDGPRRVLSVRKGEAVDIMGSMEMRPAIFYRLELSSGKPSTIELWLFVRSLVEVEVEA</sequence>
<evidence type="ECO:0000313" key="2">
    <source>
        <dbReference type="Proteomes" id="UP000224266"/>
    </source>
</evidence>
<proteinExistence type="predicted"/>
<reference evidence="2" key="1">
    <citation type="submission" date="2017-06" db="EMBL/GenBank/DDBJ databases">
        <authorList>
            <person name="Kim H.J."/>
            <person name="Triplett B.A."/>
        </authorList>
    </citation>
    <scope>NUCLEOTIDE SEQUENCE [LARGE SCALE GENOMIC DNA]</scope>
</reference>
<accession>A0A222ZMJ2</accession>
<dbReference type="RefSeq" id="YP_009953922.1">
    <property type="nucleotide sequence ID" value="NC_051627.1"/>
</dbReference>